<evidence type="ECO:0000313" key="8">
    <source>
        <dbReference type="EMBL" id="EMI16711.1"/>
    </source>
</evidence>
<dbReference type="SUPFAM" id="SSF161111">
    <property type="entry name" value="Cation efflux protein transmembrane domain-like"/>
    <property type="match status" value="1"/>
</dbReference>
<gene>
    <name evidence="8" type="ORF">RMSM_06362</name>
</gene>
<evidence type="ECO:0000256" key="3">
    <source>
        <dbReference type="ARBA" id="ARBA00022906"/>
    </source>
</evidence>
<feature type="transmembrane region" description="Helical" evidence="6">
    <location>
        <begin position="171"/>
        <end position="190"/>
    </location>
</feature>
<dbReference type="PATRIC" id="fig|1265738.3.peg.6341"/>
<feature type="transmembrane region" description="Helical" evidence="6">
    <location>
        <begin position="105"/>
        <end position="128"/>
    </location>
</feature>
<evidence type="ECO:0000313" key="9">
    <source>
        <dbReference type="Proteomes" id="UP000011991"/>
    </source>
</evidence>
<dbReference type="EMBL" id="ANOG01000923">
    <property type="protein sequence ID" value="EMI16711.1"/>
    <property type="molecule type" value="Genomic_DNA"/>
</dbReference>
<accession>M5RCC1</accession>
<evidence type="ECO:0000259" key="7">
    <source>
        <dbReference type="Pfam" id="PF01545"/>
    </source>
</evidence>
<organism evidence="8 9">
    <name type="scientific">Rhodopirellula maiorica SM1</name>
    <dbReference type="NCBI Taxonomy" id="1265738"/>
    <lineage>
        <taxon>Bacteria</taxon>
        <taxon>Pseudomonadati</taxon>
        <taxon>Planctomycetota</taxon>
        <taxon>Planctomycetia</taxon>
        <taxon>Pirellulales</taxon>
        <taxon>Pirellulaceae</taxon>
        <taxon>Novipirellula</taxon>
    </lineage>
</organism>
<keyword evidence="3" id="KW-0813">Transport</keyword>
<dbReference type="GO" id="GO:0005886">
    <property type="term" value="C:plasma membrane"/>
    <property type="evidence" value="ECO:0007669"/>
    <property type="project" value="TreeGrafter"/>
</dbReference>
<dbReference type="GO" id="GO:0005385">
    <property type="term" value="F:zinc ion transmembrane transporter activity"/>
    <property type="evidence" value="ECO:0007669"/>
    <property type="project" value="TreeGrafter"/>
</dbReference>
<dbReference type="PANTHER" id="PTHR11562:SF17">
    <property type="entry name" value="RE54080P-RELATED"/>
    <property type="match status" value="1"/>
</dbReference>
<feature type="transmembrane region" description="Helical" evidence="6">
    <location>
        <begin position="18"/>
        <end position="39"/>
    </location>
</feature>
<keyword evidence="3" id="KW-0406">Ion transport</keyword>
<comment type="subcellular location">
    <subcellularLocation>
        <location evidence="1">Membrane</location>
        <topology evidence="1">Multi-pass membrane protein</topology>
    </subcellularLocation>
</comment>
<sequence>MNACCPTEADNLQQRRTLWTVLLINAFMFAAELGVGIWADSTSLIADSLDMLADASVYSISLYAVGRAASIRRGAARFNGSLQLALGIGVLVDASRRAFLGSDPVATLMMWMGTAALIANIACLLILLKHRRGEVNIRASFICSINDVVANAGVILSGLLVQITGSRFPDLIIGLIISAVVVRGAIQILAEARRAEV</sequence>
<feature type="domain" description="Cation efflux protein transmembrane" evidence="7">
    <location>
        <begin position="18"/>
        <end position="193"/>
    </location>
</feature>
<dbReference type="InterPro" id="IPR027469">
    <property type="entry name" value="Cation_efflux_TMD_sf"/>
</dbReference>
<dbReference type="Pfam" id="PF01545">
    <property type="entry name" value="Cation_efflux"/>
    <property type="match status" value="1"/>
</dbReference>
<dbReference type="OrthoDB" id="9799649at2"/>
<evidence type="ECO:0000256" key="6">
    <source>
        <dbReference type="SAM" id="Phobius"/>
    </source>
</evidence>
<reference evidence="8 9" key="1">
    <citation type="journal article" date="2013" name="Mar. Genomics">
        <title>Expression of sulfatases in Rhodopirellula baltica and the diversity of sulfatases in the genus Rhodopirellula.</title>
        <authorList>
            <person name="Wegner C.E."/>
            <person name="Richter-Heitmann T."/>
            <person name="Klindworth A."/>
            <person name="Klockow C."/>
            <person name="Richter M."/>
            <person name="Achstetter T."/>
            <person name="Glockner F.O."/>
            <person name="Harder J."/>
        </authorList>
    </citation>
    <scope>NUCLEOTIDE SEQUENCE [LARGE SCALE GENOMIC DNA]</scope>
    <source>
        <strain evidence="8 9">SM1</strain>
    </source>
</reference>
<dbReference type="InterPro" id="IPR050681">
    <property type="entry name" value="CDF/SLC30A"/>
</dbReference>
<proteinExistence type="predicted"/>
<evidence type="ECO:0000256" key="4">
    <source>
        <dbReference type="ARBA" id="ARBA00022989"/>
    </source>
</evidence>
<keyword evidence="3" id="KW-0864">Zinc transport</keyword>
<dbReference type="InterPro" id="IPR058533">
    <property type="entry name" value="Cation_efflux_TM"/>
</dbReference>
<dbReference type="Proteomes" id="UP000011991">
    <property type="component" value="Unassembled WGS sequence"/>
</dbReference>
<comment type="caution">
    <text evidence="8">The sequence shown here is derived from an EMBL/GenBank/DDBJ whole genome shotgun (WGS) entry which is preliminary data.</text>
</comment>
<keyword evidence="5 6" id="KW-0472">Membrane</keyword>
<keyword evidence="4 6" id="KW-1133">Transmembrane helix</keyword>
<name>M5RCC1_9BACT</name>
<dbReference type="AlphaFoldDB" id="M5RCC1"/>
<keyword evidence="2 6" id="KW-0812">Transmembrane</keyword>
<evidence type="ECO:0000256" key="5">
    <source>
        <dbReference type="ARBA" id="ARBA00023136"/>
    </source>
</evidence>
<dbReference type="Gene3D" id="1.20.1510.10">
    <property type="entry name" value="Cation efflux protein transmembrane domain"/>
    <property type="match status" value="1"/>
</dbReference>
<dbReference type="RefSeq" id="WP_008705909.1">
    <property type="nucleotide sequence ID" value="NZ_ANOG01000923.1"/>
</dbReference>
<dbReference type="PANTHER" id="PTHR11562">
    <property type="entry name" value="CATION EFFLUX PROTEIN/ ZINC TRANSPORTER"/>
    <property type="match status" value="1"/>
</dbReference>
<keyword evidence="9" id="KW-1185">Reference proteome</keyword>
<evidence type="ECO:0000256" key="1">
    <source>
        <dbReference type="ARBA" id="ARBA00004141"/>
    </source>
</evidence>
<evidence type="ECO:0000256" key="2">
    <source>
        <dbReference type="ARBA" id="ARBA00022692"/>
    </source>
</evidence>
<keyword evidence="3" id="KW-0862">Zinc</keyword>
<protein>
    <submittedName>
        <fullName evidence="8">Co/Zn/Cd efflux system component</fullName>
    </submittedName>
</protein>
<feature type="transmembrane region" description="Helical" evidence="6">
    <location>
        <begin position="148"/>
        <end position="165"/>
    </location>
</feature>